<dbReference type="EMBL" id="BPVZ01000198">
    <property type="protein sequence ID" value="GKV45810.1"/>
    <property type="molecule type" value="Genomic_DNA"/>
</dbReference>
<evidence type="ECO:0000313" key="1">
    <source>
        <dbReference type="EMBL" id="GKV45810.1"/>
    </source>
</evidence>
<dbReference type="AlphaFoldDB" id="A0AAV5M8D7"/>
<accession>A0AAV5M8D7</accession>
<protein>
    <submittedName>
        <fullName evidence="1">Uncharacterized protein</fullName>
    </submittedName>
</protein>
<evidence type="ECO:0000313" key="2">
    <source>
        <dbReference type="Proteomes" id="UP001054252"/>
    </source>
</evidence>
<keyword evidence="2" id="KW-1185">Reference proteome</keyword>
<gene>
    <name evidence="1" type="ORF">SLEP1_g52855</name>
</gene>
<reference evidence="1 2" key="1">
    <citation type="journal article" date="2021" name="Commun. Biol.">
        <title>The genome of Shorea leprosula (Dipterocarpaceae) highlights the ecological relevance of drought in aseasonal tropical rainforests.</title>
        <authorList>
            <person name="Ng K.K.S."/>
            <person name="Kobayashi M.J."/>
            <person name="Fawcett J.A."/>
            <person name="Hatakeyama M."/>
            <person name="Paape T."/>
            <person name="Ng C.H."/>
            <person name="Ang C.C."/>
            <person name="Tnah L.H."/>
            <person name="Lee C.T."/>
            <person name="Nishiyama T."/>
            <person name="Sese J."/>
            <person name="O'Brien M.J."/>
            <person name="Copetti D."/>
            <person name="Mohd Noor M.I."/>
            <person name="Ong R.C."/>
            <person name="Putra M."/>
            <person name="Sireger I.Z."/>
            <person name="Indrioko S."/>
            <person name="Kosugi Y."/>
            <person name="Izuno A."/>
            <person name="Isagi Y."/>
            <person name="Lee S.L."/>
            <person name="Shimizu K.K."/>
        </authorList>
    </citation>
    <scope>NUCLEOTIDE SEQUENCE [LARGE SCALE GENOMIC DNA]</scope>
    <source>
        <strain evidence="1">214</strain>
    </source>
</reference>
<proteinExistence type="predicted"/>
<sequence length="47" mass="5700">MIMRLWEVLWTHYLSERLHLYVCCNFEAPSQQDTGRANGLRHPFEIH</sequence>
<comment type="caution">
    <text evidence="1">The sequence shown here is derived from an EMBL/GenBank/DDBJ whole genome shotgun (WGS) entry which is preliminary data.</text>
</comment>
<dbReference type="Proteomes" id="UP001054252">
    <property type="component" value="Unassembled WGS sequence"/>
</dbReference>
<name>A0AAV5M8D7_9ROSI</name>
<organism evidence="1 2">
    <name type="scientific">Rubroshorea leprosula</name>
    <dbReference type="NCBI Taxonomy" id="152421"/>
    <lineage>
        <taxon>Eukaryota</taxon>
        <taxon>Viridiplantae</taxon>
        <taxon>Streptophyta</taxon>
        <taxon>Embryophyta</taxon>
        <taxon>Tracheophyta</taxon>
        <taxon>Spermatophyta</taxon>
        <taxon>Magnoliopsida</taxon>
        <taxon>eudicotyledons</taxon>
        <taxon>Gunneridae</taxon>
        <taxon>Pentapetalae</taxon>
        <taxon>rosids</taxon>
        <taxon>malvids</taxon>
        <taxon>Malvales</taxon>
        <taxon>Dipterocarpaceae</taxon>
        <taxon>Rubroshorea</taxon>
    </lineage>
</organism>